<feature type="domain" description="Rubicon Homology" evidence="2">
    <location>
        <begin position="77"/>
        <end position="288"/>
    </location>
</feature>
<dbReference type="InterPro" id="IPR052428">
    <property type="entry name" value="Autophagy_HostDef_Reg"/>
</dbReference>
<name>A0A914WT35_9BILA</name>
<dbReference type="Pfam" id="PF13901">
    <property type="entry name" value="RH_dom"/>
    <property type="match status" value="1"/>
</dbReference>
<dbReference type="GO" id="GO:1901981">
    <property type="term" value="F:phosphatidylinositol phosphate binding"/>
    <property type="evidence" value="ECO:0007669"/>
    <property type="project" value="TreeGrafter"/>
</dbReference>
<evidence type="ECO:0000259" key="2">
    <source>
        <dbReference type="SMART" id="SM01175"/>
    </source>
</evidence>
<dbReference type="GO" id="GO:0006914">
    <property type="term" value="P:autophagy"/>
    <property type="evidence" value="ECO:0007669"/>
    <property type="project" value="UniProtKB-KW"/>
</dbReference>
<dbReference type="SMART" id="SM01175">
    <property type="entry name" value="DUF4206"/>
    <property type="match status" value="1"/>
</dbReference>
<reference evidence="4" key="1">
    <citation type="submission" date="2022-11" db="UniProtKB">
        <authorList>
            <consortium name="WormBaseParasite"/>
        </authorList>
    </citation>
    <scope>IDENTIFICATION</scope>
</reference>
<dbReference type="PANTHER" id="PTHR45971">
    <property type="entry name" value="PHOX (PX) DOMAIN-CONTAINING PROTEIN"/>
    <property type="match status" value="1"/>
</dbReference>
<sequence>MPNDEFVSPDEVFSSSGEHSKKVRLRGTFEWAPPRKQWIFNLHPAQIKLRPMLEKQKYRCAGCGMKLDNKIYARRVRYCDYYGRFFCQCCHRGDKARIPARILQQWCFKEYPVCDLAFRFLREANGQPVFNLMAIDEKLYDRVKALRVVREQRVKLVYMWDYVRTCRWADEVVTKDGNLKTMFTSLPAHLLRETDVYSLADLITVYEGQLLNQLEPIVQYGRYHIEGCEHCRAQAFVCEWCNSEELLFPFQVEKVRRCAACGSLAHIKCVAKNRNGICPKCVRLEQRRIRLTRKSSSRTSLTSTNDDSSI</sequence>
<proteinExistence type="predicted"/>
<keyword evidence="1" id="KW-0072">Autophagy</keyword>
<dbReference type="AlphaFoldDB" id="A0A914WT35"/>
<keyword evidence="3" id="KW-1185">Reference proteome</keyword>
<evidence type="ECO:0000313" key="4">
    <source>
        <dbReference type="WBParaSite" id="PSAMB.scaffold476size49999.g6415.t1"/>
    </source>
</evidence>
<dbReference type="PANTHER" id="PTHR45971:SF1">
    <property type="entry name" value="RUBICON, ISOFORM A"/>
    <property type="match status" value="1"/>
</dbReference>
<dbReference type="InterPro" id="IPR048569">
    <property type="entry name" value="RUBC_PIKBD"/>
</dbReference>
<organism evidence="3 4">
    <name type="scientific">Plectus sambesii</name>
    <dbReference type="NCBI Taxonomy" id="2011161"/>
    <lineage>
        <taxon>Eukaryota</taxon>
        <taxon>Metazoa</taxon>
        <taxon>Ecdysozoa</taxon>
        <taxon>Nematoda</taxon>
        <taxon>Chromadorea</taxon>
        <taxon>Plectida</taxon>
        <taxon>Plectina</taxon>
        <taxon>Plectoidea</taxon>
        <taxon>Plectidae</taxon>
        <taxon>Plectus</taxon>
    </lineage>
</organism>
<accession>A0A914WT35</accession>
<dbReference type="InterPro" id="IPR025258">
    <property type="entry name" value="RH_dom"/>
</dbReference>
<dbReference type="Pfam" id="PF21054">
    <property type="entry name" value="RUBC_PIKBD"/>
    <property type="match status" value="1"/>
</dbReference>
<dbReference type="WBParaSite" id="PSAMB.scaffold476size49999.g6415.t1">
    <property type="protein sequence ID" value="PSAMB.scaffold476size49999.g6415.t1"/>
    <property type="gene ID" value="PSAMB.scaffold476size49999.g6415"/>
</dbReference>
<dbReference type="Proteomes" id="UP000887566">
    <property type="component" value="Unplaced"/>
</dbReference>
<protein>
    <submittedName>
        <fullName evidence="4">Rubicon Homology domain-containing protein</fullName>
    </submittedName>
</protein>
<evidence type="ECO:0000256" key="1">
    <source>
        <dbReference type="ARBA" id="ARBA00023006"/>
    </source>
</evidence>
<evidence type="ECO:0000313" key="3">
    <source>
        <dbReference type="Proteomes" id="UP000887566"/>
    </source>
</evidence>